<feature type="region of interest" description="Disordered" evidence="1">
    <location>
        <begin position="1"/>
        <end position="25"/>
    </location>
</feature>
<proteinExistence type="predicted"/>
<feature type="compositionally biased region" description="Basic and acidic residues" evidence="1">
    <location>
        <begin position="1"/>
        <end position="12"/>
    </location>
</feature>
<dbReference type="EMBL" id="JAQIZZ010000002">
    <property type="protein sequence ID" value="KAJ5552453.1"/>
    <property type="molecule type" value="Genomic_DNA"/>
</dbReference>
<sequence length="302" mass="34366">MSDSDRMRDDIRMPPPTTIPSPIPIHSNTATPSLSNWIIHTYRAGPPASLPSFKSLNPGICFYDDIAHVVGKEDPQERAKVFECESEFSDNAITLCQRCHKELDYASNFVWVFFPTDLGYFIMFEEEVRRRRPSLLPLGTEGGWRSILPRLVEAFYELQWYGALQASIRRAFAALGSVRISVLDPGIEQQLLQLRRLYFENIDGQDLVIEPSRPATHSINGTLKEIATQCKAPQSDDHNQCPTLCLTKPRQCPRTIMLRMAIPTQLIREGRRATDVYDNALASQNEDIQEANNEFNVRVKDL</sequence>
<evidence type="ECO:0000256" key="1">
    <source>
        <dbReference type="SAM" id="MobiDB-lite"/>
    </source>
</evidence>
<name>A0AAD6D2H2_9EURO</name>
<reference evidence="2 3" key="1">
    <citation type="journal article" date="2023" name="IMA Fungus">
        <title>Comparative genomic study of the Penicillium genus elucidates a diverse pangenome and 15 lateral gene transfer events.</title>
        <authorList>
            <person name="Petersen C."/>
            <person name="Sorensen T."/>
            <person name="Nielsen M.R."/>
            <person name="Sondergaard T.E."/>
            <person name="Sorensen J.L."/>
            <person name="Fitzpatrick D.A."/>
            <person name="Frisvad J.C."/>
            <person name="Nielsen K.L."/>
        </authorList>
    </citation>
    <scope>NUCLEOTIDE SEQUENCE [LARGE SCALE GENOMIC DNA]</scope>
    <source>
        <strain evidence="2 3">IBT 35679</strain>
    </source>
</reference>
<evidence type="ECO:0000313" key="3">
    <source>
        <dbReference type="Proteomes" id="UP001220324"/>
    </source>
</evidence>
<dbReference type="Proteomes" id="UP001220324">
    <property type="component" value="Unassembled WGS sequence"/>
</dbReference>
<organism evidence="2 3">
    <name type="scientific">Penicillium frequentans</name>
    <dbReference type="NCBI Taxonomy" id="3151616"/>
    <lineage>
        <taxon>Eukaryota</taxon>
        <taxon>Fungi</taxon>
        <taxon>Dikarya</taxon>
        <taxon>Ascomycota</taxon>
        <taxon>Pezizomycotina</taxon>
        <taxon>Eurotiomycetes</taxon>
        <taxon>Eurotiomycetidae</taxon>
        <taxon>Eurotiales</taxon>
        <taxon>Aspergillaceae</taxon>
        <taxon>Penicillium</taxon>
    </lineage>
</organism>
<comment type="caution">
    <text evidence="2">The sequence shown here is derived from an EMBL/GenBank/DDBJ whole genome shotgun (WGS) entry which is preliminary data.</text>
</comment>
<accession>A0AAD6D2H2</accession>
<dbReference type="AlphaFoldDB" id="A0AAD6D2H2"/>
<gene>
    <name evidence="2" type="ORF">N7494_001831</name>
</gene>
<protein>
    <submittedName>
        <fullName evidence="2">Uncharacterized protein</fullName>
    </submittedName>
</protein>
<evidence type="ECO:0000313" key="2">
    <source>
        <dbReference type="EMBL" id="KAJ5552453.1"/>
    </source>
</evidence>
<keyword evidence="3" id="KW-1185">Reference proteome</keyword>
<feature type="compositionally biased region" description="Pro residues" evidence="1">
    <location>
        <begin position="13"/>
        <end position="23"/>
    </location>
</feature>